<reference evidence="2 3" key="1">
    <citation type="journal article" date="2010" name="PLoS ONE">
        <title>The genome sequence of the rumen methanogen Methanobrevibacter ruminantium reveals new possibilities for controlling ruminant methane emissions.</title>
        <authorList>
            <person name="Leahy S.C."/>
            <person name="Kelly W.J."/>
            <person name="Altermann E."/>
            <person name="Ronimus R.S."/>
            <person name="Yeoman C.J."/>
            <person name="Pacheco D.M."/>
            <person name="Li D."/>
            <person name="Kong Z."/>
            <person name="McTavish S."/>
            <person name="Sang C."/>
            <person name="Lambie S.C."/>
            <person name="Janssen P.H."/>
            <person name="Dey D."/>
            <person name="Attwood G.T."/>
        </authorList>
    </citation>
    <scope>NUCLEOTIDE SEQUENCE [LARGE SCALE GENOMIC DNA]</scope>
    <source>
        <strain evidence="3">ATCC 35063 / DSM 1093 / JCM 13430 / OCM 146 / M1</strain>
    </source>
</reference>
<dbReference type="SUPFAM" id="SSF109755">
    <property type="entry name" value="PhoU-like"/>
    <property type="match status" value="1"/>
</dbReference>
<protein>
    <submittedName>
        <fullName evidence="2">Phosphate uptake regulator PhoU</fullName>
    </submittedName>
</protein>
<dbReference type="RefSeq" id="WP_012955384.1">
    <property type="nucleotide sequence ID" value="NC_013790.1"/>
</dbReference>
<dbReference type="InterPro" id="IPR026022">
    <property type="entry name" value="PhoU_dom"/>
</dbReference>
<dbReference type="Proteomes" id="UP000008680">
    <property type="component" value="Chromosome"/>
</dbReference>
<dbReference type="OrthoDB" id="7738at2157"/>
<evidence type="ECO:0000313" key="3">
    <source>
        <dbReference type="Proteomes" id="UP000008680"/>
    </source>
</evidence>
<dbReference type="SUPFAM" id="SSF46785">
    <property type="entry name" value="Winged helix' DNA-binding domain"/>
    <property type="match status" value="1"/>
</dbReference>
<dbReference type="EMBL" id="CP001719">
    <property type="protein sequence ID" value="ADC46433.1"/>
    <property type="molecule type" value="Genomic_DNA"/>
</dbReference>
<dbReference type="InterPro" id="IPR028366">
    <property type="entry name" value="PhoU"/>
</dbReference>
<name>D3E1M2_METRM</name>
<evidence type="ECO:0000313" key="2">
    <source>
        <dbReference type="EMBL" id="ADC46433.1"/>
    </source>
</evidence>
<evidence type="ECO:0000259" key="1">
    <source>
        <dbReference type="Pfam" id="PF01895"/>
    </source>
</evidence>
<feature type="domain" description="PhoU" evidence="1">
    <location>
        <begin position="188"/>
        <end position="275"/>
    </location>
</feature>
<dbReference type="eggNOG" id="arCOG02611">
    <property type="taxonomic scope" value="Archaea"/>
</dbReference>
<dbReference type="Gene3D" id="1.10.10.60">
    <property type="entry name" value="Homeodomain-like"/>
    <property type="match status" value="1"/>
</dbReference>
<sequence length="297" mass="34404">MARSDKTLEDILNIIFYDKPSTQDEIAEKLKISRRYVTQLLKPLIEEDIVKRAYVIDLNKYDEIYGSSDPIFNLKQHSAFFLIENMLSSMSEHVKEQVQMSFDAILTNDKDLAEQALKLDFTTNNMYEKVRASVETVVDVDPHSKLSKILLFSEAAYNYERIGDYSGHIAKFVINEKTAVDDELLDILKKMHKYAQKSISYATDAFINGNIDSRGNLMDTEEKIHETQQKAMNLIANQMVETSFEDIEMSNYYIYISRVVKSFERMGDISVEIMDLAAEFHKDIPRPTTPRSFREKI</sequence>
<dbReference type="GeneID" id="8770229"/>
<dbReference type="AlphaFoldDB" id="D3E1M2"/>
<dbReference type="Pfam" id="PF13412">
    <property type="entry name" value="HTH_24"/>
    <property type="match status" value="1"/>
</dbReference>
<dbReference type="Pfam" id="PF01895">
    <property type="entry name" value="PhoU"/>
    <property type="match status" value="2"/>
</dbReference>
<dbReference type="InterPro" id="IPR036390">
    <property type="entry name" value="WH_DNA-bd_sf"/>
</dbReference>
<dbReference type="PANTHER" id="PTHR42930">
    <property type="entry name" value="PHOSPHATE-SPECIFIC TRANSPORT SYSTEM ACCESSORY PROTEIN PHOU"/>
    <property type="match status" value="1"/>
</dbReference>
<feature type="domain" description="PhoU" evidence="1">
    <location>
        <begin position="87"/>
        <end position="173"/>
    </location>
</feature>
<dbReference type="KEGG" id="mru:mru_0582"/>
<organism evidence="2 3">
    <name type="scientific">Methanobrevibacter ruminantium (strain ATCC 35063 / DSM 1093 / JCM 13430 / OCM 146 / M1)</name>
    <name type="common">Methanobacterium ruminantium</name>
    <dbReference type="NCBI Taxonomy" id="634498"/>
    <lineage>
        <taxon>Archaea</taxon>
        <taxon>Methanobacteriati</taxon>
        <taxon>Methanobacteriota</taxon>
        <taxon>Methanomada group</taxon>
        <taxon>Methanobacteria</taxon>
        <taxon>Methanobacteriales</taxon>
        <taxon>Methanobacteriaceae</taxon>
        <taxon>Methanobrevibacter</taxon>
    </lineage>
</organism>
<dbReference type="PANTHER" id="PTHR42930:SF3">
    <property type="entry name" value="PHOSPHATE-SPECIFIC TRANSPORT SYSTEM ACCESSORY PROTEIN PHOU"/>
    <property type="match status" value="1"/>
</dbReference>
<proteinExistence type="predicted"/>
<accession>D3E1M2</accession>
<keyword evidence="3" id="KW-1185">Reference proteome</keyword>
<dbReference type="GO" id="GO:0045936">
    <property type="term" value="P:negative regulation of phosphate metabolic process"/>
    <property type="evidence" value="ECO:0007669"/>
    <property type="project" value="InterPro"/>
</dbReference>
<gene>
    <name evidence="2" type="primary">phoU</name>
    <name evidence="2" type="ordered locus">mru_0582</name>
</gene>
<dbReference type="InterPro" id="IPR038078">
    <property type="entry name" value="PhoU-like_sf"/>
</dbReference>
<dbReference type="eggNOG" id="arCOG00232">
    <property type="taxonomic scope" value="Archaea"/>
</dbReference>
<dbReference type="HOGENOM" id="CLU_989064_0_0_2"/>
<dbReference type="GO" id="GO:0030643">
    <property type="term" value="P:intracellular phosphate ion homeostasis"/>
    <property type="evidence" value="ECO:0007669"/>
    <property type="project" value="InterPro"/>
</dbReference>
<dbReference type="Gene3D" id="1.20.58.220">
    <property type="entry name" value="Phosphate transport system protein phou homolog 2, domain 2"/>
    <property type="match status" value="2"/>
</dbReference>
<dbReference type="PATRIC" id="fig|634498.28.peg.585"/>
<dbReference type="STRING" id="634498.mru_0582"/>